<dbReference type="SUPFAM" id="SSF53795">
    <property type="entry name" value="PEP carboxykinase-like"/>
    <property type="match status" value="1"/>
</dbReference>
<accession>A0A345ILY8</accession>
<protein>
    <recommendedName>
        <fullName evidence="3">Serine kinase</fullName>
    </recommendedName>
</protein>
<dbReference type="Proteomes" id="UP000253744">
    <property type="component" value="Plasmid pDrdI"/>
</dbReference>
<proteinExistence type="predicted"/>
<reference evidence="1 2" key="1">
    <citation type="submission" date="2018-07" db="EMBL/GenBank/DDBJ databases">
        <title>Complete Genome and Methylome Analysis of Deinococcus wulumuqiensis NEB 479.</title>
        <authorList>
            <person name="Fomenkov A."/>
            <person name="Luyten Y."/>
            <person name="Vincze T."/>
            <person name="Anton B.P."/>
            <person name="Clark T."/>
            <person name="Roberts R.J."/>
            <person name="Morgan R.D."/>
        </authorList>
    </citation>
    <scope>NUCLEOTIDE SEQUENCE [LARGE SCALE GENOMIC DNA]</scope>
    <source>
        <strain evidence="1 2">NEB 479</strain>
        <plasmid evidence="2">Plasmid pdrdi</plasmid>
    </source>
</reference>
<gene>
    <name evidence="1" type="ORF">DVJ83_16290</name>
</gene>
<evidence type="ECO:0000313" key="1">
    <source>
        <dbReference type="EMBL" id="AXH00711.1"/>
    </source>
</evidence>
<dbReference type="EMBL" id="CP031163">
    <property type="protein sequence ID" value="AXH00711.1"/>
    <property type="molecule type" value="Genomic_DNA"/>
</dbReference>
<dbReference type="InterPro" id="IPR027417">
    <property type="entry name" value="P-loop_NTPase"/>
</dbReference>
<dbReference type="AlphaFoldDB" id="A0A345ILY8"/>
<dbReference type="Gene3D" id="3.40.50.300">
    <property type="entry name" value="P-loop containing nucleotide triphosphate hydrolases"/>
    <property type="match status" value="1"/>
</dbReference>
<dbReference type="KEGG" id="dwu:DVJ83_16290"/>
<evidence type="ECO:0008006" key="3">
    <source>
        <dbReference type="Google" id="ProtNLM"/>
    </source>
</evidence>
<evidence type="ECO:0000313" key="2">
    <source>
        <dbReference type="Proteomes" id="UP000253744"/>
    </source>
</evidence>
<sequence>MEQTVSLWRADNELWVPHLLHLEVQPGGACFTLAPEVVRQQEWPPALLETWTLFFTEAHRAGGWLPLHAAVISHEGRAVAVSGVSGAGKSTATLRLSADYAVLAEDRAFWQASSGQVAGLDRCLRLFPESVERFAPHLQAQAERAPRDAKGKHMLPLAAPTAPSQLLALLCFAPLGSTASVLSASERVRTVWEMTGFPLTALAREEVQRGIVRLLPLLAQEPVTRETAIERVKALLDS</sequence>
<geneLocation type="plasmid" evidence="2">
    <name>pdrdi</name>
</geneLocation>
<dbReference type="STRING" id="1288484.GCA_000348665_00231"/>
<name>A0A345ILY8_9DEIO</name>
<keyword evidence="1" id="KW-0614">Plasmid</keyword>
<organism evidence="1 2">
    <name type="scientific">Deinococcus wulumuqiensis</name>
    <dbReference type="NCBI Taxonomy" id="980427"/>
    <lineage>
        <taxon>Bacteria</taxon>
        <taxon>Thermotogati</taxon>
        <taxon>Deinococcota</taxon>
        <taxon>Deinococci</taxon>
        <taxon>Deinococcales</taxon>
        <taxon>Deinococcaceae</taxon>
        <taxon>Deinococcus</taxon>
    </lineage>
</organism>